<evidence type="ECO:0000256" key="4">
    <source>
        <dbReference type="ARBA" id="ARBA00023136"/>
    </source>
</evidence>
<dbReference type="InterPro" id="IPR046338">
    <property type="entry name" value="GAIN_dom_sf"/>
</dbReference>
<feature type="domain" description="GAIN-B" evidence="6">
    <location>
        <begin position="241"/>
        <end position="388"/>
    </location>
</feature>
<dbReference type="EMBL" id="QNUK01000202">
    <property type="protein sequence ID" value="KAF5898375.1"/>
    <property type="molecule type" value="Genomic_DNA"/>
</dbReference>
<feature type="non-terminal residue" evidence="7">
    <location>
        <position position="1"/>
    </location>
</feature>
<proteinExistence type="predicted"/>
<evidence type="ECO:0000256" key="5">
    <source>
        <dbReference type="ARBA" id="ARBA00023157"/>
    </source>
</evidence>
<protein>
    <submittedName>
        <fullName evidence="7">Adhesion G protein-coupled receptor E3-like</fullName>
    </submittedName>
</protein>
<dbReference type="PROSITE" id="PS50221">
    <property type="entry name" value="GAIN_B"/>
    <property type="match status" value="1"/>
</dbReference>
<evidence type="ECO:0000259" key="6">
    <source>
        <dbReference type="PROSITE" id="PS50221"/>
    </source>
</evidence>
<keyword evidence="8" id="KW-1185">Reference proteome</keyword>
<comment type="subcellular location">
    <subcellularLocation>
        <location evidence="1">Membrane</location>
    </subcellularLocation>
</comment>
<evidence type="ECO:0000313" key="7">
    <source>
        <dbReference type="EMBL" id="KAF5898375.1"/>
    </source>
</evidence>
<comment type="caution">
    <text evidence="7">The sequence shown here is derived from an EMBL/GenBank/DDBJ whole genome shotgun (WGS) entry which is preliminary data.</text>
</comment>
<evidence type="ECO:0000256" key="1">
    <source>
        <dbReference type="ARBA" id="ARBA00004370"/>
    </source>
</evidence>
<accession>A0A8J4TN93</accession>
<evidence type="ECO:0000256" key="3">
    <source>
        <dbReference type="ARBA" id="ARBA00022989"/>
    </source>
</evidence>
<evidence type="ECO:0000256" key="2">
    <source>
        <dbReference type="ARBA" id="ARBA00022692"/>
    </source>
</evidence>
<sequence length="388" mass="44267">DEKGYLDSMMNLTSCLQRFALDQTNLRSFLNGLLSLNENLVYNLLNKTNSSSNINFSVLNLEVQAFIVEPDTLTGFYTYFKRSTWSLFIYLFWSTQRTNGIPVVFMNYSNMEDIFAPSFFDKNINSNKTLMSDVISVSTPKINTEWFFDFDITLNHTKNNYTEDCIENYLFRMLDYIYSIDELSHKTAIHYLNITLNLMLNGKKQSGVNGYTMDYGDILLYVHEVLLYSLRTEANKSITFQTLEIQGFVVGSNLTRVITSNATMDIDLTGISVGDQGVTYVGFLSYATLNDVLEQTFFSSFMDSNKSIMSTVVSAVASYYFYSQIPVNFTLKHINELDHGGILLCAQRGWFMWYTGDCSVTQTNRTHTVCSCDQLGTLALFVLTIPCK</sequence>
<keyword evidence="2" id="KW-0812">Transmembrane</keyword>
<keyword evidence="4" id="KW-0472">Membrane</keyword>
<reference evidence="7" key="1">
    <citation type="submission" date="2020-07" db="EMBL/GenBank/DDBJ databases">
        <title>Clarias magur genome sequencing, assembly and annotation.</title>
        <authorList>
            <person name="Kushwaha B."/>
            <person name="Kumar R."/>
            <person name="Das P."/>
            <person name="Joshi C.G."/>
            <person name="Kumar D."/>
            <person name="Nagpure N.S."/>
            <person name="Pandey M."/>
            <person name="Agarwal S."/>
            <person name="Srivastava S."/>
            <person name="Singh M."/>
            <person name="Sahoo L."/>
            <person name="Jayasankar P."/>
            <person name="Meher P.K."/>
            <person name="Koringa P.G."/>
            <person name="Iquebal M.A."/>
            <person name="Das S.P."/>
            <person name="Bit A."/>
            <person name="Patnaik S."/>
            <person name="Patel N."/>
            <person name="Shah T.M."/>
            <person name="Hinsu A."/>
            <person name="Jena J.K."/>
        </authorList>
    </citation>
    <scope>NUCLEOTIDE SEQUENCE</scope>
    <source>
        <strain evidence="7">CIFAMagur01</strain>
        <tissue evidence="7">Testis</tissue>
    </source>
</reference>
<dbReference type="OrthoDB" id="1100386at2759"/>
<dbReference type="Proteomes" id="UP000727407">
    <property type="component" value="Unassembled WGS sequence"/>
</dbReference>
<dbReference type="Pfam" id="PF01825">
    <property type="entry name" value="GPS"/>
    <property type="match status" value="1"/>
</dbReference>
<dbReference type="Gene3D" id="2.60.220.50">
    <property type="match status" value="2"/>
</dbReference>
<keyword evidence="5" id="KW-1015">Disulfide bond</keyword>
<dbReference type="GO" id="GO:0016020">
    <property type="term" value="C:membrane"/>
    <property type="evidence" value="ECO:0007669"/>
    <property type="project" value="UniProtKB-SubCell"/>
</dbReference>
<organism evidence="7 8">
    <name type="scientific">Clarias magur</name>
    <name type="common">Asian catfish</name>
    <name type="synonym">Macropteronotus magur</name>
    <dbReference type="NCBI Taxonomy" id="1594786"/>
    <lineage>
        <taxon>Eukaryota</taxon>
        <taxon>Metazoa</taxon>
        <taxon>Chordata</taxon>
        <taxon>Craniata</taxon>
        <taxon>Vertebrata</taxon>
        <taxon>Euteleostomi</taxon>
        <taxon>Actinopterygii</taxon>
        <taxon>Neopterygii</taxon>
        <taxon>Teleostei</taxon>
        <taxon>Ostariophysi</taxon>
        <taxon>Siluriformes</taxon>
        <taxon>Clariidae</taxon>
        <taxon>Clarias</taxon>
    </lineage>
</organism>
<evidence type="ECO:0000313" key="8">
    <source>
        <dbReference type="Proteomes" id="UP000727407"/>
    </source>
</evidence>
<gene>
    <name evidence="7" type="ORF">DAT39_011897</name>
</gene>
<dbReference type="InterPro" id="IPR057244">
    <property type="entry name" value="GAIN_B"/>
</dbReference>
<name>A0A8J4TN93_CLAMG</name>
<keyword evidence="7" id="KW-0675">Receptor</keyword>
<keyword evidence="3" id="KW-1133">Transmembrane helix</keyword>
<feature type="non-terminal residue" evidence="7">
    <location>
        <position position="388"/>
    </location>
</feature>
<dbReference type="AlphaFoldDB" id="A0A8J4TN93"/>
<dbReference type="InterPro" id="IPR000203">
    <property type="entry name" value="GPS"/>
</dbReference>